<proteinExistence type="predicted"/>
<evidence type="ECO:0000313" key="4">
    <source>
        <dbReference type="Proteomes" id="UP000886595"/>
    </source>
</evidence>
<feature type="region of interest" description="Disordered" evidence="1">
    <location>
        <begin position="151"/>
        <end position="170"/>
    </location>
</feature>
<evidence type="ECO:0000256" key="1">
    <source>
        <dbReference type="SAM" id="MobiDB-lite"/>
    </source>
</evidence>
<dbReference type="InterPro" id="IPR047086">
    <property type="entry name" value="SF1-HH_sf"/>
</dbReference>
<dbReference type="AlphaFoldDB" id="A0A8X7S1B9"/>
<protein>
    <recommendedName>
        <fullName evidence="2">Splicing factor 1 helix-hairpin domain-containing protein</fullName>
    </recommendedName>
</protein>
<feature type="compositionally biased region" description="Polar residues" evidence="1">
    <location>
        <begin position="1"/>
        <end position="12"/>
    </location>
</feature>
<keyword evidence="4" id="KW-1185">Reference proteome</keyword>
<dbReference type="Gene3D" id="6.10.140.1790">
    <property type="match status" value="1"/>
</dbReference>
<evidence type="ECO:0000313" key="3">
    <source>
        <dbReference type="EMBL" id="KAG2296890.1"/>
    </source>
</evidence>
<dbReference type="InterPro" id="IPR032570">
    <property type="entry name" value="SF1-HH"/>
</dbReference>
<name>A0A8X7S1B9_BRACI</name>
<dbReference type="EMBL" id="JAAMPC010000009">
    <property type="protein sequence ID" value="KAG2296890.1"/>
    <property type="molecule type" value="Genomic_DNA"/>
</dbReference>
<gene>
    <name evidence="3" type="ORF">Bca52824_043559</name>
</gene>
<organism evidence="3 4">
    <name type="scientific">Brassica carinata</name>
    <name type="common">Ethiopian mustard</name>
    <name type="synonym">Abyssinian cabbage</name>
    <dbReference type="NCBI Taxonomy" id="52824"/>
    <lineage>
        <taxon>Eukaryota</taxon>
        <taxon>Viridiplantae</taxon>
        <taxon>Streptophyta</taxon>
        <taxon>Embryophyta</taxon>
        <taxon>Tracheophyta</taxon>
        <taxon>Spermatophyta</taxon>
        <taxon>Magnoliopsida</taxon>
        <taxon>eudicotyledons</taxon>
        <taxon>Gunneridae</taxon>
        <taxon>Pentapetalae</taxon>
        <taxon>rosids</taxon>
        <taxon>malvids</taxon>
        <taxon>Brassicales</taxon>
        <taxon>Brassicaceae</taxon>
        <taxon>Brassiceae</taxon>
        <taxon>Brassica</taxon>
    </lineage>
</organism>
<accession>A0A8X7S1B9</accession>
<feature type="domain" description="Splicing factor 1 helix-hairpin" evidence="2">
    <location>
        <begin position="100"/>
        <end position="184"/>
    </location>
</feature>
<dbReference type="Proteomes" id="UP000886595">
    <property type="component" value="Unassembled WGS sequence"/>
</dbReference>
<reference evidence="3 4" key="1">
    <citation type="submission" date="2020-02" db="EMBL/GenBank/DDBJ databases">
        <authorList>
            <person name="Ma Q."/>
            <person name="Huang Y."/>
            <person name="Song X."/>
            <person name="Pei D."/>
        </authorList>
    </citation>
    <scope>NUCLEOTIDE SEQUENCE [LARGE SCALE GENOMIC DNA]</scope>
    <source>
        <strain evidence="3">Sxm20200214</strain>
        <tissue evidence="3">Leaf</tissue>
    </source>
</reference>
<dbReference type="Pfam" id="PF16275">
    <property type="entry name" value="SF1-HH"/>
    <property type="match status" value="1"/>
</dbReference>
<feature type="region of interest" description="Disordered" evidence="1">
    <location>
        <begin position="1"/>
        <end position="116"/>
    </location>
</feature>
<comment type="caution">
    <text evidence="3">The sequence shown here is derived from an EMBL/GenBank/DDBJ whole genome shotgun (WGS) entry which is preliminary data.</text>
</comment>
<dbReference type="OrthoDB" id="10021397at2759"/>
<evidence type="ECO:0000259" key="2">
    <source>
        <dbReference type="Pfam" id="PF16275"/>
    </source>
</evidence>
<sequence length="185" mass="20249">MDSIELNNSNPSYHPLDQPPPPSSETVASSKDDNSASLAPDQIPAPEATSGSSNGDKNQSEDTTTRRKRRSRWDPPPSESANNTTAEGGGGDSGTGTRKRKSRWADDEPKPTIQLPDFVKEFGGGIEFDPEIQVLNSRLLDISRLLQSGMALDDRPEGQRSPSPEPVYDNMGIRINTREYRARRG</sequence>